<name>A0A508AE94_9GAMM</name>
<organism evidence="1 2">
    <name type="scientific">Marilutibacter maris</name>
    <dbReference type="NCBI Taxonomy" id="1605891"/>
    <lineage>
        <taxon>Bacteria</taxon>
        <taxon>Pseudomonadati</taxon>
        <taxon>Pseudomonadota</taxon>
        <taxon>Gammaproteobacteria</taxon>
        <taxon>Lysobacterales</taxon>
        <taxon>Lysobacteraceae</taxon>
        <taxon>Marilutibacter</taxon>
    </lineage>
</organism>
<evidence type="ECO:0000313" key="2">
    <source>
        <dbReference type="Proteomes" id="UP000320431"/>
    </source>
</evidence>
<accession>A0A508AE94</accession>
<dbReference type="EMBL" id="VICD02000253">
    <property type="protein sequence ID" value="KAB8172523.1"/>
    <property type="molecule type" value="Genomic_DNA"/>
</dbReference>
<proteinExistence type="predicted"/>
<evidence type="ECO:0000313" key="1">
    <source>
        <dbReference type="EMBL" id="KAB8172523.1"/>
    </source>
</evidence>
<dbReference type="RefSeq" id="WP_141482914.1">
    <property type="nucleotide sequence ID" value="NZ_VICD02000253.1"/>
</dbReference>
<dbReference type="Proteomes" id="UP000320431">
    <property type="component" value="Unassembled WGS sequence"/>
</dbReference>
<sequence length="127" mass="14073">MRRLPIPALLAALLLPAPAALAHDDERVFHQASELVPWCRQEAEARYIGLGMTPYQWAASYRDRGNVLYVEGRLRVHSDDVTVSCRVARGARERYAVIEIDDPTLQADAVPDHDGGVQPVHVAPPAR</sequence>
<comment type="caution">
    <text evidence="1">The sequence shown here is derived from an EMBL/GenBank/DDBJ whole genome shotgun (WGS) entry which is preliminary data.</text>
</comment>
<protein>
    <submittedName>
        <fullName evidence="1">Uncharacterized protein</fullName>
    </submittedName>
</protein>
<reference evidence="1 2" key="1">
    <citation type="submission" date="2019-10" db="EMBL/GenBank/DDBJ databases">
        <title>Lysobacter alkalisoli sp. nov., isolated from saline-alkaline soil.</title>
        <authorList>
            <person name="Sun J.-Q."/>
        </authorList>
    </citation>
    <scope>NUCLEOTIDE SEQUENCE [LARGE SCALE GENOMIC DNA]</scope>
    <source>
        <strain evidence="1 2">KCTC 42381</strain>
    </source>
</reference>
<dbReference type="AlphaFoldDB" id="A0A508AE94"/>
<gene>
    <name evidence="1" type="ORF">FKV24_014655</name>
</gene>